<evidence type="ECO:0000313" key="7">
    <source>
        <dbReference type="Proteomes" id="UP000504752"/>
    </source>
</evidence>
<comment type="similarity">
    <text evidence="1">Belongs to the LysR transcriptional regulatory family.</text>
</comment>
<dbReference type="PANTHER" id="PTHR30346">
    <property type="entry name" value="TRANSCRIPTIONAL DUAL REGULATOR HCAR-RELATED"/>
    <property type="match status" value="1"/>
</dbReference>
<keyword evidence="7" id="KW-1185">Reference proteome</keyword>
<organism evidence="6 7">
    <name type="scientific">Actinomyces marmotae</name>
    <dbReference type="NCBI Taxonomy" id="2737173"/>
    <lineage>
        <taxon>Bacteria</taxon>
        <taxon>Bacillati</taxon>
        <taxon>Actinomycetota</taxon>
        <taxon>Actinomycetes</taxon>
        <taxon>Actinomycetales</taxon>
        <taxon>Actinomycetaceae</taxon>
        <taxon>Actinomyces</taxon>
    </lineage>
</organism>
<name>A0A6M8B645_9ACTO</name>
<evidence type="ECO:0000256" key="2">
    <source>
        <dbReference type="ARBA" id="ARBA00023015"/>
    </source>
</evidence>
<evidence type="ECO:0000256" key="1">
    <source>
        <dbReference type="ARBA" id="ARBA00009437"/>
    </source>
</evidence>
<keyword evidence="2" id="KW-0805">Transcription regulation</keyword>
<sequence>MSELDAALAQAREARMVRIGFTWALPYPWIERVITTFEAETEARAHLSRQDDPLRALRRGSVDLALIRHEADLGGLDSFDVLTEPRMAVVSRRSPLAGRQSLTWAELAEHPVVINTGNGSTSQAQWPEGGQPARTVECASYDEWVALVAAGRGVGSIGRSAAQVSAHPGLVFIPLQDGPSATLRLVAPRSPLPPLTRTLVEIITRATGERVRALD</sequence>
<dbReference type="GO" id="GO:0003677">
    <property type="term" value="F:DNA binding"/>
    <property type="evidence" value="ECO:0007669"/>
    <property type="project" value="UniProtKB-KW"/>
</dbReference>
<keyword evidence="4" id="KW-0804">Transcription</keyword>
<dbReference type="RefSeq" id="WP_159524149.1">
    <property type="nucleotide sequence ID" value="NZ_CP053642.1"/>
</dbReference>
<evidence type="ECO:0000256" key="4">
    <source>
        <dbReference type="ARBA" id="ARBA00023163"/>
    </source>
</evidence>
<dbReference type="AlphaFoldDB" id="A0A6M8B645"/>
<evidence type="ECO:0000313" key="6">
    <source>
        <dbReference type="EMBL" id="QKD80127.1"/>
    </source>
</evidence>
<reference evidence="6 7" key="1">
    <citation type="submission" date="2020-05" db="EMBL/GenBank/DDBJ databases">
        <title>Actinomyces sp. zg-325.</title>
        <authorList>
            <person name="Yang C."/>
        </authorList>
    </citation>
    <scope>NUCLEOTIDE SEQUENCE [LARGE SCALE GENOMIC DNA]</scope>
    <source>
        <strain evidence="7">zg-325</strain>
    </source>
</reference>
<dbReference type="SUPFAM" id="SSF53850">
    <property type="entry name" value="Periplasmic binding protein-like II"/>
    <property type="match status" value="1"/>
</dbReference>
<evidence type="ECO:0000256" key="3">
    <source>
        <dbReference type="ARBA" id="ARBA00023125"/>
    </source>
</evidence>
<dbReference type="Pfam" id="PF03466">
    <property type="entry name" value="LysR_substrate"/>
    <property type="match status" value="1"/>
</dbReference>
<keyword evidence="3" id="KW-0238">DNA-binding</keyword>
<dbReference type="PANTHER" id="PTHR30346:SF0">
    <property type="entry name" value="HCA OPERON TRANSCRIPTIONAL ACTIVATOR HCAR"/>
    <property type="match status" value="1"/>
</dbReference>
<accession>A0A6M8B645</accession>
<dbReference type="GO" id="GO:0003700">
    <property type="term" value="F:DNA-binding transcription factor activity"/>
    <property type="evidence" value="ECO:0007669"/>
    <property type="project" value="TreeGrafter"/>
</dbReference>
<dbReference type="EMBL" id="CP053642">
    <property type="protein sequence ID" value="QKD80127.1"/>
    <property type="molecule type" value="Genomic_DNA"/>
</dbReference>
<dbReference type="KEGG" id="amam:HPC72_07775"/>
<dbReference type="GO" id="GO:0032993">
    <property type="term" value="C:protein-DNA complex"/>
    <property type="evidence" value="ECO:0007669"/>
    <property type="project" value="TreeGrafter"/>
</dbReference>
<dbReference type="Gene3D" id="3.40.190.10">
    <property type="entry name" value="Periplasmic binding protein-like II"/>
    <property type="match status" value="2"/>
</dbReference>
<dbReference type="Proteomes" id="UP000504752">
    <property type="component" value="Chromosome"/>
</dbReference>
<dbReference type="CDD" id="cd08414">
    <property type="entry name" value="PBP2_LTTR_aromatics_like"/>
    <property type="match status" value="1"/>
</dbReference>
<proteinExistence type="inferred from homology"/>
<feature type="domain" description="LysR substrate-binding" evidence="5">
    <location>
        <begin position="12"/>
        <end position="206"/>
    </location>
</feature>
<evidence type="ECO:0000259" key="5">
    <source>
        <dbReference type="Pfam" id="PF03466"/>
    </source>
</evidence>
<dbReference type="InterPro" id="IPR005119">
    <property type="entry name" value="LysR_subst-bd"/>
</dbReference>
<protein>
    <submittedName>
        <fullName evidence="6">LysR family substrate-binding domain-containing protein</fullName>
    </submittedName>
</protein>
<gene>
    <name evidence="6" type="ORF">HPC72_07775</name>
</gene>